<proteinExistence type="predicted"/>
<keyword evidence="2" id="KW-0548">Nucleotidyltransferase</keyword>
<keyword evidence="2" id="KW-0808">Transferase</keyword>
<evidence type="ECO:0000313" key="3">
    <source>
        <dbReference type="Proteomes" id="UP001151760"/>
    </source>
</evidence>
<keyword evidence="2" id="KW-0695">RNA-directed DNA polymerase</keyword>
<dbReference type="EMBL" id="BQNB010020540">
    <property type="protein sequence ID" value="GJT97081.1"/>
    <property type="molecule type" value="Genomic_DNA"/>
</dbReference>
<accession>A0ABQ5IAB5</accession>
<evidence type="ECO:0000259" key="1">
    <source>
        <dbReference type="Pfam" id="PF17919"/>
    </source>
</evidence>
<dbReference type="InterPro" id="IPR041577">
    <property type="entry name" value="RT_RNaseH_2"/>
</dbReference>
<evidence type="ECO:0000313" key="2">
    <source>
        <dbReference type="EMBL" id="GJT97081.1"/>
    </source>
</evidence>
<dbReference type="Pfam" id="PF17919">
    <property type="entry name" value="RT_RNaseH_2"/>
    <property type="match status" value="1"/>
</dbReference>
<dbReference type="GO" id="GO:0003964">
    <property type="term" value="F:RNA-directed DNA polymerase activity"/>
    <property type="evidence" value="ECO:0007669"/>
    <property type="project" value="UniProtKB-KW"/>
</dbReference>
<gene>
    <name evidence="2" type="ORF">Tco_1092599</name>
</gene>
<name>A0ABQ5IAB5_9ASTR</name>
<sequence length="207" mass="23561">MGVLHNAPILSLPDEIEDFVVYYDASNQGLGCVLIKYHPGKANVVADALSRKERVKPRRVRAMDVTIQSKVKRLILAAQGEALKDENVIAEGLNGTDQQMEKIEDGSLHFMDRIWFPLVGGVRTKIMDEAYKTRSPVLWGEIGDSGLIRPELVQETTNKVVMIRDRLPIVKVRWNSKRGPEFTWEREDHMEAKYPQLFENAIFETNG</sequence>
<protein>
    <submittedName>
        <fullName evidence="2">Reverse transcriptase domain-containing protein</fullName>
    </submittedName>
</protein>
<reference evidence="2" key="1">
    <citation type="journal article" date="2022" name="Int. J. Mol. Sci.">
        <title>Draft Genome of Tanacetum Coccineum: Genomic Comparison of Closely Related Tanacetum-Family Plants.</title>
        <authorList>
            <person name="Yamashiro T."/>
            <person name="Shiraishi A."/>
            <person name="Nakayama K."/>
            <person name="Satake H."/>
        </authorList>
    </citation>
    <scope>NUCLEOTIDE SEQUENCE</scope>
</reference>
<organism evidence="2 3">
    <name type="scientific">Tanacetum coccineum</name>
    <dbReference type="NCBI Taxonomy" id="301880"/>
    <lineage>
        <taxon>Eukaryota</taxon>
        <taxon>Viridiplantae</taxon>
        <taxon>Streptophyta</taxon>
        <taxon>Embryophyta</taxon>
        <taxon>Tracheophyta</taxon>
        <taxon>Spermatophyta</taxon>
        <taxon>Magnoliopsida</taxon>
        <taxon>eudicotyledons</taxon>
        <taxon>Gunneridae</taxon>
        <taxon>Pentapetalae</taxon>
        <taxon>asterids</taxon>
        <taxon>campanulids</taxon>
        <taxon>Asterales</taxon>
        <taxon>Asteraceae</taxon>
        <taxon>Asteroideae</taxon>
        <taxon>Anthemideae</taxon>
        <taxon>Anthemidinae</taxon>
        <taxon>Tanacetum</taxon>
    </lineage>
</organism>
<reference evidence="2" key="2">
    <citation type="submission" date="2022-01" db="EMBL/GenBank/DDBJ databases">
        <authorList>
            <person name="Yamashiro T."/>
            <person name="Shiraishi A."/>
            <person name="Satake H."/>
            <person name="Nakayama K."/>
        </authorList>
    </citation>
    <scope>NUCLEOTIDE SEQUENCE</scope>
</reference>
<comment type="caution">
    <text evidence="2">The sequence shown here is derived from an EMBL/GenBank/DDBJ whole genome shotgun (WGS) entry which is preliminary data.</text>
</comment>
<dbReference type="Proteomes" id="UP001151760">
    <property type="component" value="Unassembled WGS sequence"/>
</dbReference>
<keyword evidence="3" id="KW-1185">Reference proteome</keyword>
<feature type="domain" description="Reverse transcriptase/retrotransposon-derived protein RNase H-like" evidence="1">
    <location>
        <begin position="4"/>
        <end position="52"/>
    </location>
</feature>